<feature type="binding site" evidence="4">
    <location>
        <position position="59"/>
    </location>
    <ligand>
        <name>Fe cation</name>
        <dbReference type="ChEBI" id="CHEBI:24875"/>
        <label>2</label>
    </ligand>
</feature>
<dbReference type="PANTHER" id="PTHR37164:SF1">
    <property type="entry name" value="BACTERIOHEMERYTHRIN"/>
    <property type="match status" value="1"/>
</dbReference>
<evidence type="ECO:0000256" key="3">
    <source>
        <dbReference type="ARBA" id="ARBA00023004"/>
    </source>
</evidence>
<evidence type="ECO:0000259" key="5">
    <source>
        <dbReference type="Pfam" id="PF01814"/>
    </source>
</evidence>
<feature type="binding site" evidence="4">
    <location>
        <position position="78"/>
    </location>
    <ligand>
        <name>Fe cation</name>
        <dbReference type="ChEBI" id="CHEBI:24875"/>
        <label>2</label>
    </ligand>
</feature>
<dbReference type="GO" id="GO:0005506">
    <property type="term" value="F:iron ion binding"/>
    <property type="evidence" value="ECO:0007669"/>
    <property type="project" value="InterPro"/>
</dbReference>
<dbReference type="PIRSF" id="PIRSF002033">
    <property type="entry name" value="Hemerythrin"/>
    <property type="match status" value="1"/>
</dbReference>
<keyword evidence="2 4" id="KW-0479">Metal-binding</keyword>
<feature type="binding site" evidence="4">
    <location>
        <position position="74"/>
    </location>
    <ligand>
        <name>Fe cation</name>
        <dbReference type="ChEBI" id="CHEBI:24875"/>
        <label>2</label>
    </ligand>
</feature>
<reference evidence="6" key="1">
    <citation type="submission" date="2016-10" db="EMBL/GenBank/DDBJ databases">
        <title>Discovery and evolution of novel hemerythrin genes in annelid worms.</title>
        <authorList>
            <person name="Costa-Paiva E.M."/>
            <person name="Whelan N.V."/>
            <person name="Waits D.S."/>
            <person name="Santos S."/>
            <person name="Schrago C.G."/>
            <person name="Halanych K.M."/>
        </authorList>
    </citation>
    <scope>NUCLEOTIDE SEQUENCE</scope>
</reference>
<dbReference type="InterPro" id="IPR016131">
    <property type="entry name" value="Haemerythrin_Fe_BS"/>
</dbReference>
<evidence type="ECO:0000313" key="6">
    <source>
        <dbReference type="EMBL" id="AQV13639.1"/>
    </source>
</evidence>
<feature type="binding site" evidence="4">
    <location>
        <position position="112"/>
    </location>
    <ligand>
        <name>Fe cation</name>
        <dbReference type="ChEBI" id="CHEBI:24875"/>
        <label>2</label>
    </ligand>
</feature>
<protein>
    <submittedName>
        <fullName evidence="6">Hemerythrin</fullName>
    </submittedName>
</protein>
<dbReference type="EMBL" id="KY007341">
    <property type="protein sequence ID" value="AQV13639.1"/>
    <property type="molecule type" value="mRNA"/>
</dbReference>
<feature type="binding site" evidence="4">
    <location>
        <position position="107"/>
    </location>
    <ligand>
        <name>Fe cation</name>
        <dbReference type="ChEBI" id="CHEBI:24875"/>
        <label>2</label>
    </ligand>
</feature>
<dbReference type="PANTHER" id="PTHR37164">
    <property type="entry name" value="BACTERIOHEMERYTHRIN"/>
    <property type="match status" value="1"/>
</dbReference>
<dbReference type="Pfam" id="PF01814">
    <property type="entry name" value="Hemerythrin"/>
    <property type="match status" value="1"/>
</dbReference>
<feature type="binding site" evidence="4">
    <location>
        <position position="26"/>
    </location>
    <ligand>
        <name>Fe cation</name>
        <dbReference type="ChEBI" id="CHEBI:24875"/>
        <label>1</label>
    </ligand>
</feature>
<dbReference type="InterPro" id="IPR050669">
    <property type="entry name" value="Hemerythrin"/>
</dbReference>
<dbReference type="NCBIfam" id="TIGR00058">
    <property type="entry name" value="Hemerythrin"/>
    <property type="match status" value="1"/>
</dbReference>
<name>A0A1S6QCJ3_9ANNE</name>
<feature type="binding site" evidence="4">
    <location>
        <position position="59"/>
    </location>
    <ligand>
        <name>Fe cation</name>
        <dbReference type="ChEBI" id="CHEBI:24875"/>
        <label>1</label>
    </ligand>
</feature>
<dbReference type="PROSITE" id="PS00550">
    <property type="entry name" value="HEMERYTHRINS"/>
    <property type="match status" value="1"/>
</dbReference>
<feature type="binding site" evidence="4">
    <location>
        <position position="112"/>
    </location>
    <ligand>
        <name>Fe cation</name>
        <dbReference type="ChEBI" id="CHEBI:24875"/>
        <label>1</label>
    </ligand>
</feature>
<evidence type="ECO:0000256" key="1">
    <source>
        <dbReference type="ARBA" id="ARBA00010587"/>
    </source>
</evidence>
<feature type="domain" description="Hemerythrin-like" evidence="5">
    <location>
        <begin position="18"/>
        <end position="118"/>
    </location>
</feature>
<dbReference type="InterPro" id="IPR035938">
    <property type="entry name" value="Hemerythrin-like_sf"/>
</dbReference>
<keyword evidence="3 4" id="KW-0408">Iron</keyword>
<feature type="binding site" evidence="4">
    <location>
        <position position="55"/>
    </location>
    <ligand>
        <name>Fe cation</name>
        <dbReference type="ChEBI" id="CHEBI:24875"/>
        <label>1</label>
    </ligand>
</feature>
<accession>A0A1S6QCJ3</accession>
<organism evidence="6">
    <name type="scientific">Galathowenia oculata</name>
    <dbReference type="NCBI Taxonomy" id="1037242"/>
    <lineage>
        <taxon>Eukaryota</taxon>
        <taxon>Metazoa</taxon>
        <taxon>Spiralia</taxon>
        <taxon>Lophotrochozoa</taxon>
        <taxon>Annelida</taxon>
        <taxon>Polychaeta</taxon>
        <taxon>Sedentaria</taxon>
        <taxon>Canalipalpata</taxon>
        <taxon>Sabellida</taxon>
        <taxon>Oweniida</taxon>
        <taxon>Oweniidae</taxon>
        <taxon>Galathowenia</taxon>
    </lineage>
</organism>
<proteinExistence type="evidence at transcript level"/>
<evidence type="ECO:0000256" key="2">
    <source>
        <dbReference type="ARBA" id="ARBA00022723"/>
    </source>
</evidence>
<sequence length="120" mass="13738">MGYEIPEPYVWDESFRVFYETLDTEHKGLFQGIFACIGENSQGNLDTLRDKVEKHFSTEEGMMKKNNYADYESHKKLHAEFVGKLAALSAPLDGPSVDYAKNWLVNHIKGIDFKYKGKLG</sequence>
<dbReference type="InterPro" id="IPR012312">
    <property type="entry name" value="Hemerythrin-like"/>
</dbReference>
<dbReference type="InterPro" id="IPR002063">
    <property type="entry name" value="Haemerythrin"/>
</dbReference>
<dbReference type="NCBIfam" id="TIGR02481">
    <property type="entry name" value="hemeryth_dom"/>
    <property type="match status" value="1"/>
</dbReference>
<dbReference type="PRINTS" id="PR00186">
    <property type="entry name" value="HEMERYTHRIN"/>
</dbReference>
<evidence type="ECO:0000256" key="4">
    <source>
        <dbReference type="PIRSR" id="PIRSR002033-1"/>
    </source>
</evidence>
<dbReference type="InterPro" id="IPR012827">
    <property type="entry name" value="Hemerythrin_metal-bd"/>
</dbReference>
<dbReference type="AlphaFoldDB" id="A0A1S6QCJ3"/>
<dbReference type="SUPFAM" id="SSF47188">
    <property type="entry name" value="Hemerythrin-like"/>
    <property type="match status" value="1"/>
</dbReference>
<dbReference type="Gene3D" id="1.20.120.50">
    <property type="entry name" value="Hemerythrin-like"/>
    <property type="match status" value="1"/>
</dbReference>
<comment type="similarity">
    <text evidence="1">Belongs to the hemerythrin family.</text>
</comment>
<dbReference type="CDD" id="cd12107">
    <property type="entry name" value="Hemerythrin"/>
    <property type="match status" value="1"/>
</dbReference>